<dbReference type="OMA" id="FTWFRYA"/>
<reference evidence="5" key="1">
    <citation type="journal article" date="2016" name="Genome Announc.">
        <title>Draft genome sequences of fungus Aspergillus calidoustus.</title>
        <authorList>
            <person name="Horn F."/>
            <person name="Linde J."/>
            <person name="Mattern D.J."/>
            <person name="Walther G."/>
            <person name="Guthke R."/>
            <person name="Scherlach K."/>
            <person name="Martin K."/>
            <person name="Brakhage A.A."/>
            <person name="Petzke L."/>
            <person name="Valiante V."/>
        </authorList>
    </citation>
    <scope>NUCLEOTIDE SEQUENCE [LARGE SCALE GENOMIC DNA]</scope>
    <source>
        <strain evidence="5">SF006504</strain>
    </source>
</reference>
<keyword evidence="3" id="KW-0560">Oxidoreductase</keyword>
<organism evidence="4 5">
    <name type="scientific">Aspergillus calidoustus</name>
    <dbReference type="NCBI Taxonomy" id="454130"/>
    <lineage>
        <taxon>Eukaryota</taxon>
        <taxon>Fungi</taxon>
        <taxon>Dikarya</taxon>
        <taxon>Ascomycota</taxon>
        <taxon>Pezizomycotina</taxon>
        <taxon>Eurotiomycetes</taxon>
        <taxon>Eurotiomycetidae</taxon>
        <taxon>Eurotiales</taxon>
        <taxon>Aspergillaceae</taxon>
        <taxon>Aspergillus</taxon>
        <taxon>Aspergillus subgen. Nidulantes</taxon>
    </lineage>
</organism>
<dbReference type="PANTHER" id="PTHR24320:SF282">
    <property type="entry name" value="WW DOMAIN-CONTAINING OXIDOREDUCTASE"/>
    <property type="match status" value="1"/>
</dbReference>
<evidence type="ECO:0000313" key="4">
    <source>
        <dbReference type="EMBL" id="CEL04016.1"/>
    </source>
</evidence>
<name>A0A0U5FWU5_ASPCI</name>
<dbReference type="Gene3D" id="3.40.50.720">
    <property type="entry name" value="NAD(P)-binding Rossmann-like Domain"/>
    <property type="match status" value="1"/>
</dbReference>
<dbReference type="GO" id="GO:0016491">
    <property type="term" value="F:oxidoreductase activity"/>
    <property type="evidence" value="ECO:0007669"/>
    <property type="project" value="UniProtKB-KW"/>
</dbReference>
<dbReference type="InterPro" id="IPR036291">
    <property type="entry name" value="NAD(P)-bd_dom_sf"/>
</dbReference>
<protein>
    <submittedName>
        <fullName evidence="4">Putative Retinol dehydrogenase</fullName>
    </submittedName>
</protein>
<dbReference type="AlphaFoldDB" id="A0A0U5FWU5"/>
<proteinExistence type="inferred from homology"/>
<dbReference type="Proteomes" id="UP000054771">
    <property type="component" value="Unassembled WGS sequence"/>
</dbReference>
<evidence type="ECO:0000256" key="3">
    <source>
        <dbReference type="ARBA" id="ARBA00023002"/>
    </source>
</evidence>
<dbReference type="Pfam" id="PF00106">
    <property type="entry name" value="adh_short"/>
    <property type="match status" value="1"/>
</dbReference>
<dbReference type="PANTHER" id="PTHR24320">
    <property type="entry name" value="RETINOL DEHYDROGENASE"/>
    <property type="match status" value="1"/>
</dbReference>
<sequence length="307" mass="32884">MANDPPIPIPDLSGKVAIVAGGHTGLGFGTSIELAKHGARVYIASRSASKIDDAKRDILAESPNADVRFLSLDLADLGSVKAAAERFLKEEPSLHLLVNNAGVMCVPYEETVDGFEMQIAVNYIGHFLFTKLLLPTMQTTAAASSKGSVRIVNVSSDGHAKLAPKEGMIFSDINMKDTFSVWARYGHSKLANVLHSKELAKRYPDILSVSPHPGTVKTNLSAGPVSSTPLYRLIKPLVELAAPGPRKGAANILFAAVSPRLKLEFDNGAYLLPVGKLSPTSKAGADPKMAKELWEWTERALASRGFE</sequence>
<gene>
    <name evidence="4" type="ORF">ASPCAL05150</name>
</gene>
<dbReference type="STRING" id="454130.A0A0U5FWU5"/>
<evidence type="ECO:0000313" key="5">
    <source>
        <dbReference type="Proteomes" id="UP000054771"/>
    </source>
</evidence>
<keyword evidence="2" id="KW-0521">NADP</keyword>
<accession>A0A0U5FWU5</accession>
<dbReference type="PRINTS" id="PR00081">
    <property type="entry name" value="GDHRDH"/>
</dbReference>
<dbReference type="EMBL" id="CDMC01000004">
    <property type="protein sequence ID" value="CEL04016.1"/>
    <property type="molecule type" value="Genomic_DNA"/>
</dbReference>
<dbReference type="SUPFAM" id="SSF51735">
    <property type="entry name" value="NAD(P)-binding Rossmann-fold domains"/>
    <property type="match status" value="1"/>
</dbReference>
<evidence type="ECO:0000256" key="1">
    <source>
        <dbReference type="ARBA" id="ARBA00006484"/>
    </source>
</evidence>
<keyword evidence="5" id="KW-1185">Reference proteome</keyword>
<dbReference type="CDD" id="cd05327">
    <property type="entry name" value="retinol-DH_like_SDR_c_like"/>
    <property type="match status" value="1"/>
</dbReference>
<comment type="similarity">
    <text evidence="1">Belongs to the short-chain dehydrogenases/reductases (SDR) family.</text>
</comment>
<dbReference type="OrthoDB" id="191139at2759"/>
<dbReference type="InterPro" id="IPR002347">
    <property type="entry name" value="SDR_fam"/>
</dbReference>
<evidence type="ECO:0000256" key="2">
    <source>
        <dbReference type="ARBA" id="ARBA00022857"/>
    </source>
</evidence>